<dbReference type="GO" id="GO:0008299">
    <property type="term" value="P:isoprenoid biosynthetic process"/>
    <property type="evidence" value="ECO:0007669"/>
    <property type="project" value="UniProtKB-KW"/>
</dbReference>
<dbReference type="PROSITE" id="PS00723">
    <property type="entry name" value="POLYPRENYL_SYNTHASE_1"/>
    <property type="match status" value="1"/>
</dbReference>
<dbReference type="InterPro" id="IPR008949">
    <property type="entry name" value="Isoprenoid_synthase_dom_sf"/>
</dbReference>
<dbReference type="Proteomes" id="UP000271380">
    <property type="component" value="Chromosome"/>
</dbReference>
<sequence length="372" mass="40429">MSLQGLPNPNFPTDIPDIIDHIEASLKVFFDENRLHIERIGDPAMNAVSFLEDFVLTGGKRIRPLFAWAGFLAGGGFEKNPEYSHTALFTAISSLELVQACALIHDDFIDSSDTRRGQPTVHRRAETLHRSHNWQRNAKHFGASVSILVGDLALVWADDMFYGSGLPAQALIRAFDSWRGMRTEVIGGQLLDIANEAEATDSLARAYQVNLFKTAAYTIERPVHLGAALSGAEEKEIAALRAFGRDIGVAFQLRDDLLGVFGDPTVTGKPAGDDLREGKRTVLIAQSILNATNAGHSELAEKIKNQVGKVSTPEEIAELSYLIESTGVVGDIEKRINDLADSGLAHLRNIDLPTPAQNILSALANKALARTS</sequence>
<dbReference type="PROSITE" id="PS00444">
    <property type="entry name" value="POLYPRENYL_SYNTHASE_2"/>
    <property type="match status" value="1"/>
</dbReference>
<dbReference type="AlphaFoldDB" id="A0AB38VTK3"/>
<dbReference type="EMBL" id="LR134377">
    <property type="protein sequence ID" value="VEH08852.1"/>
    <property type="molecule type" value="Genomic_DNA"/>
</dbReference>
<dbReference type="SFLD" id="SFLDG01017">
    <property type="entry name" value="Polyprenyl_Transferase_Like"/>
    <property type="match status" value="1"/>
</dbReference>
<evidence type="ECO:0000256" key="1">
    <source>
        <dbReference type="ARBA" id="ARBA00001946"/>
    </source>
</evidence>
<dbReference type="GO" id="GO:0106350">
    <property type="term" value="F:all-trans-octaprenyl-diphosphate synthase activity"/>
    <property type="evidence" value="ECO:0007669"/>
    <property type="project" value="UniProtKB-EC"/>
</dbReference>
<evidence type="ECO:0000256" key="2">
    <source>
        <dbReference type="ARBA" id="ARBA00006706"/>
    </source>
</evidence>
<dbReference type="InterPro" id="IPR000092">
    <property type="entry name" value="Polyprenyl_synt"/>
</dbReference>
<evidence type="ECO:0000313" key="8">
    <source>
        <dbReference type="EMBL" id="VEH08852.1"/>
    </source>
</evidence>
<comment type="similarity">
    <text evidence="2 7">Belongs to the FPP/GGPP synthase family.</text>
</comment>
<keyword evidence="4" id="KW-0479">Metal-binding</keyword>
<dbReference type="PANTHER" id="PTHR43281">
    <property type="entry name" value="FARNESYL DIPHOSPHATE SYNTHASE"/>
    <property type="match status" value="1"/>
</dbReference>
<dbReference type="InterPro" id="IPR033749">
    <property type="entry name" value="Polyprenyl_synt_CS"/>
</dbReference>
<dbReference type="Gene3D" id="1.10.600.10">
    <property type="entry name" value="Farnesyl Diphosphate Synthase"/>
    <property type="match status" value="1"/>
</dbReference>
<keyword evidence="5" id="KW-0460">Magnesium</keyword>
<organism evidence="8 9">
    <name type="scientific">Corynebacterium kutscheri</name>
    <dbReference type="NCBI Taxonomy" id="35755"/>
    <lineage>
        <taxon>Bacteria</taxon>
        <taxon>Bacillati</taxon>
        <taxon>Actinomycetota</taxon>
        <taxon>Actinomycetes</taxon>
        <taxon>Mycobacteriales</taxon>
        <taxon>Corynebacteriaceae</taxon>
        <taxon>Corynebacterium</taxon>
    </lineage>
</organism>
<dbReference type="SFLD" id="SFLDS00005">
    <property type="entry name" value="Isoprenoid_Synthase_Type_I"/>
    <property type="match status" value="1"/>
</dbReference>
<evidence type="ECO:0000256" key="4">
    <source>
        <dbReference type="ARBA" id="ARBA00022723"/>
    </source>
</evidence>
<dbReference type="RefSeq" id="WP_232010921.1">
    <property type="nucleotide sequence ID" value="NZ_LR134377.1"/>
</dbReference>
<evidence type="ECO:0000256" key="6">
    <source>
        <dbReference type="ARBA" id="ARBA00023229"/>
    </source>
</evidence>
<evidence type="ECO:0000256" key="5">
    <source>
        <dbReference type="ARBA" id="ARBA00022842"/>
    </source>
</evidence>
<evidence type="ECO:0000313" key="9">
    <source>
        <dbReference type="Proteomes" id="UP000271380"/>
    </source>
</evidence>
<accession>A0AB38VTK3</accession>
<evidence type="ECO:0000256" key="7">
    <source>
        <dbReference type="RuleBase" id="RU004466"/>
    </source>
</evidence>
<dbReference type="SUPFAM" id="SSF48576">
    <property type="entry name" value="Terpenoid synthases"/>
    <property type="match status" value="1"/>
</dbReference>
<reference evidence="8 9" key="1">
    <citation type="submission" date="2018-12" db="EMBL/GenBank/DDBJ databases">
        <authorList>
            <consortium name="Pathogen Informatics"/>
        </authorList>
    </citation>
    <scope>NUCLEOTIDE SEQUENCE [LARGE SCALE GENOMIC DNA]</scope>
    <source>
        <strain evidence="8 9">NCTC949</strain>
    </source>
</reference>
<dbReference type="Pfam" id="PF00348">
    <property type="entry name" value="polyprenyl_synt"/>
    <property type="match status" value="1"/>
</dbReference>
<keyword evidence="6" id="KW-0414">Isoprene biosynthesis</keyword>
<proteinExistence type="inferred from homology"/>
<comment type="cofactor">
    <cofactor evidence="1">
        <name>Mg(2+)</name>
        <dbReference type="ChEBI" id="CHEBI:18420"/>
    </cofactor>
</comment>
<evidence type="ECO:0000256" key="3">
    <source>
        <dbReference type="ARBA" id="ARBA00022679"/>
    </source>
</evidence>
<dbReference type="PANTHER" id="PTHR43281:SF1">
    <property type="entry name" value="FARNESYL DIPHOSPHATE SYNTHASE"/>
    <property type="match status" value="1"/>
</dbReference>
<protein>
    <submittedName>
        <fullName evidence="8">Geranylgeranyl pyrophosphate synthase</fullName>
        <ecNumber evidence="8">2.5.1.90</ecNumber>
    </submittedName>
</protein>
<name>A0AB38VTK3_9CORY</name>
<dbReference type="GO" id="GO:0046872">
    <property type="term" value="F:metal ion binding"/>
    <property type="evidence" value="ECO:0007669"/>
    <property type="project" value="UniProtKB-KW"/>
</dbReference>
<dbReference type="CDD" id="cd00685">
    <property type="entry name" value="Trans_IPPS_HT"/>
    <property type="match status" value="1"/>
</dbReference>
<gene>
    <name evidence="8" type="primary">idsA</name>
    <name evidence="8" type="ORF">NCTC949_01977</name>
</gene>
<dbReference type="EC" id="2.5.1.90" evidence="8"/>
<keyword evidence="3 7" id="KW-0808">Transferase</keyword>